<dbReference type="EMBL" id="JASCZI010241781">
    <property type="protein sequence ID" value="MED6206813.1"/>
    <property type="molecule type" value="Genomic_DNA"/>
</dbReference>
<protein>
    <submittedName>
        <fullName evidence="2">Uncharacterized protein</fullName>
    </submittedName>
</protein>
<gene>
    <name evidence="2" type="ORF">PIB30_030259</name>
</gene>
<dbReference type="Proteomes" id="UP001341840">
    <property type="component" value="Unassembled WGS sequence"/>
</dbReference>
<organism evidence="2 3">
    <name type="scientific">Stylosanthes scabra</name>
    <dbReference type="NCBI Taxonomy" id="79078"/>
    <lineage>
        <taxon>Eukaryota</taxon>
        <taxon>Viridiplantae</taxon>
        <taxon>Streptophyta</taxon>
        <taxon>Embryophyta</taxon>
        <taxon>Tracheophyta</taxon>
        <taxon>Spermatophyta</taxon>
        <taxon>Magnoliopsida</taxon>
        <taxon>eudicotyledons</taxon>
        <taxon>Gunneridae</taxon>
        <taxon>Pentapetalae</taxon>
        <taxon>rosids</taxon>
        <taxon>fabids</taxon>
        <taxon>Fabales</taxon>
        <taxon>Fabaceae</taxon>
        <taxon>Papilionoideae</taxon>
        <taxon>50 kb inversion clade</taxon>
        <taxon>dalbergioids sensu lato</taxon>
        <taxon>Dalbergieae</taxon>
        <taxon>Pterocarpus clade</taxon>
        <taxon>Stylosanthes</taxon>
    </lineage>
</organism>
<sequence length="155" mass="17351">MSRRFSQIVVSVYQNGVPREGLDDVEFHSPNLVVCMMWPVETLNDLQKIVMRNMRLPERTPSSEWQTEFDREDLGDSDGSSSGSGDNEFVGTTPVGTRFLLPAPLSVFDFSTVDSHFHTLDLVAMEEDRMTDIGAAEIIIILMGGRVMGRTKFCS</sequence>
<accession>A0ABU6YDV9</accession>
<keyword evidence="3" id="KW-1185">Reference proteome</keyword>
<comment type="caution">
    <text evidence="2">The sequence shown here is derived from an EMBL/GenBank/DDBJ whole genome shotgun (WGS) entry which is preliminary data.</text>
</comment>
<evidence type="ECO:0000313" key="3">
    <source>
        <dbReference type="Proteomes" id="UP001341840"/>
    </source>
</evidence>
<reference evidence="2 3" key="1">
    <citation type="journal article" date="2023" name="Plants (Basel)">
        <title>Bridging the Gap: Combining Genomics and Transcriptomics Approaches to Understand Stylosanthes scabra, an Orphan Legume from the Brazilian Caatinga.</title>
        <authorList>
            <person name="Ferreira-Neto J.R.C."/>
            <person name="da Silva M.D."/>
            <person name="Binneck E."/>
            <person name="de Melo N.F."/>
            <person name="da Silva R.H."/>
            <person name="de Melo A.L.T.M."/>
            <person name="Pandolfi V."/>
            <person name="Bustamante F.O."/>
            <person name="Brasileiro-Vidal A.C."/>
            <person name="Benko-Iseppon A.M."/>
        </authorList>
    </citation>
    <scope>NUCLEOTIDE SEQUENCE [LARGE SCALE GENOMIC DNA]</scope>
    <source>
        <tissue evidence="2">Leaves</tissue>
    </source>
</reference>
<evidence type="ECO:0000256" key="1">
    <source>
        <dbReference type="SAM" id="MobiDB-lite"/>
    </source>
</evidence>
<feature type="region of interest" description="Disordered" evidence="1">
    <location>
        <begin position="60"/>
        <end position="88"/>
    </location>
</feature>
<feature type="compositionally biased region" description="Low complexity" evidence="1">
    <location>
        <begin position="77"/>
        <end position="86"/>
    </location>
</feature>
<name>A0ABU6YDV9_9FABA</name>
<evidence type="ECO:0000313" key="2">
    <source>
        <dbReference type="EMBL" id="MED6206813.1"/>
    </source>
</evidence>
<proteinExistence type="predicted"/>